<feature type="region of interest" description="Disordered" evidence="1">
    <location>
        <begin position="1"/>
        <end position="25"/>
    </location>
</feature>
<dbReference type="AlphaFoldDB" id="A0A8T4LA75"/>
<name>A0A8T4LA75_9ARCH</name>
<accession>A0A8T4LA75</accession>
<dbReference type="EMBL" id="JAGVWE010000003">
    <property type="protein sequence ID" value="MBS3062842.1"/>
    <property type="molecule type" value="Genomic_DNA"/>
</dbReference>
<gene>
    <name evidence="2" type="ORF">J4203_03140</name>
</gene>
<dbReference type="Proteomes" id="UP000678237">
    <property type="component" value="Unassembled WGS sequence"/>
</dbReference>
<proteinExistence type="predicted"/>
<sequence length="206" mass="23071">MAVDKRVDRRRPEERRGQGKPTAGATRRAQLYRQTLEGIGEQNRRMESMRVALELAQAEVWNWADVANPRPWADYFATLSVVHDFNVGREKLVRRATLLKQMGSGARVEAASVLNQAKAAAAYAQEMKGIFFRLTDLDAKVGLIPSKLSPSQRAEVQGALKRALSLLDEHRRQIAAGSIHESDNDREVRMLLERHLSVVAGRFEGG</sequence>
<evidence type="ECO:0000313" key="3">
    <source>
        <dbReference type="Proteomes" id="UP000678237"/>
    </source>
</evidence>
<evidence type="ECO:0000256" key="1">
    <source>
        <dbReference type="SAM" id="MobiDB-lite"/>
    </source>
</evidence>
<comment type="caution">
    <text evidence="2">The sequence shown here is derived from an EMBL/GenBank/DDBJ whole genome shotgun (WGS) entry which is preliminary data.</text>
</comment>
<protein>
    <submittedName>
        <fullName evidence="2">Uncharacterized protein</fullName>
    </submittedName>
</protein>
<reference evidence="2" key="1">
    <citation type="submission" date="2021-03" db="EMBL/GenBank/DDBJ databases">
        <authorList>
            <person name="Jaffe A."/>
        </authorList>
    </citation>
    <scope>NUCLEOTIDE SEQUENCE</scope>
    <source>
        <strain evidence="2">RIFCSPLOWO2_01_FULL_58_19</strain>
    </source>
</reference>
<organism evidence="2 3">
    <name type="scientific">Candidatus Iainarchaeum sp</name>
    <dbReference type="NCBI Taxonomy" id="3101447"/>
    <lineage>
        <taxon>Archaea</taxon>
        <taxon>Candidatus Iainarchaeota</taxon>
        <taxon>Candidatus Iainarchaeia</taxon>
        <taxon>Candidatus Iainarchaeales</taxon>
        <taxon>Candidatus Iainarchaeaceae</taxon>
        <taxon>Candidatus Iainarchaeum</taxon>
    </lineage>
</organism>
<feature type="compositionally biased region" description="Basic and acidic residues" evidence="1">
    <location>
        <begin position="1"/>
        <end position="17"/>
    </location>
</feature>
<reference evidence="2" key="2">
    <citation type="submission" date="2021-05" db="EMBL/GenBank/DDBJ databases">
        <title>Protein family content uncovers lineage relationships and bacterial pathway maintenance mechanisms in DPANN archaea.</title>
        <authorList>
            <person name="Castelle C.J."/>
            <person name="Meheust R."/>
            <person name="Jaffe A.L."/>
            <person name="Seitz K."/>
            <person name="Gong X."/>
            <person name="Baker B.J."/>
            <person name="Banfield J.F."/>
        </authorList>
    </citation>
    <scope>NUCLEOTIDE SEQUENCE</scope>
    <source>
        <strain evidence="2">RIFCSPLOWO2_01_FULL_58_19</strain>
    </source>
</reference>
<evidence type="ECO:0000313" key="2">
    <source>
        <dbReference type="EMBL" id="MBS3062842.1"/>
    </source>
</evidence>